<feature type="non-terminal residue" evidence="4">
    <location>
        <position position="1"/>
    </location>
</feature>
<organism evidence="4">
    <name type="scientific">marine sediment metagenome</name>
    <dbReference type="NCBI Taxonomy" id="412755"/>
    <lineage>
        <taxon>unclassified sequences</taxon>
        <taxon>metagenomes</taxon>
        <taxon>ecological metagenomes</taxon>
    </lineage>
</organism>
<dbReference type="PANTHER" id="PTHR48105">
    <property type="entry name" value="THIOREDOXIN REDUCTASE 1-RELATED-RELATED"/>
    <property type="match status" value="1"/>
</dbReference>
<feature type="domain" description="FAD/NAD(P)-binding" evidence="3">
    <location>
        <begin position="2"/>
        <end position="148"/>
    </location>
</feature>
<dbReference type="InterPro" id="IPR050097">
    <property type="entry name" value="Ferredoxin-NADP_redctase_2"/>
</dbReference>
<dbReference type="Pfam" id="PF07992">
    <property type="entry name" value="Pyr_redox_2"/>
    <property type="match status" value="1"/>
</dbReference>
<name>X0UPT9_9ZZZZ</name>
<dbReference type="PRINTS" id="PR00368">
    <property type="entry name" value="FADPNR"/>
</dbReference>
<evidence type="ECO:0000256" key="2">
    <source>
        <dbReference type="ARBA" id="ARBA00023002"/>
    </source>
</evidence>
<dbReference type="AlphaFoldDB" id="X0UPT9"/>
<sequence>REVAVVGGGDTAISDALELSQHARKVYVIHRRDQLRAGQVLQQRAFAQPKLEFIWYTVVEEIMGEQLVSTLRLRNVKTGQPSMLEVAGVFVAVGLKPNSQCFADIVELNETGHIVTDELMATSVPGIFAAGDIRRNSARQIATAVGDGATAAMSVLKYL</sequence>
<dbReference type="InterPro" id="IPR023753">
    <property type="entry name" value="FAD/NAD-binding_dom"/>
</dbReference>
<keyword evidence="1" id="KW-0285">Flavoprotein</keyword>
<evidence type="ECO:0000259" key="3">
    <source>
        <dbReference type="Pfam" id="PF07992"/>
    </source>
</evidence>
<reference evidence="4" key="1">
    <citation type="journal article" date="2014" name="Front. Microbiol.">
        <title>High frequency of phylogenetically diverse reductive dehalogenase-homologous genes in deep subseafloor sedimentary metagenomes.</title>
        <authorList>
            <person name="Kawai M."/>
            <person name="Futagami T."/>
            <person name="Toyoda A."/>
            <person name="Takaki Y."/>
            <person name="Nishi S."/>
            <person name="Hori S."/>
            <person name="Arai W."/>
            <person name="Tsubouchi T."/>
            <person name="Morono Y."/>
            <person name="Uchiyama I."/>
            <person name="Ito T."/>
            <person name="Fujiyama A."/>
            <person name="Inagaki F."/>
            <person name="Takami H."/>
        </authorList>
    </citation>
    <scope>NUCLEOTIDE SEQUENCE</scope>
    <source>
        <strain evidence="4">Expedition CK06-06</strain>
    </source>
</reference>
<dbReference type="GO" id="GO:0016491">
    <property type="term" value="F:oxidoreductase activity"/>
    <property type="evidence" value="ECO:0007669"/>
    <property type="project" value="UniProtKB-KW"/>
</dbReference>
<evidence type="ECO:0000256" key="1">
    <source>
        <dbReference type="ARBA" id="ARBA00022630"/>
    </source>
</evidence>
<dbReference type="EMBL" id="BARS01016762">
    <property type="protein sequence ID" value="GAF90465.1"/>
    <property type="molecule type" value="Genomic_DNA"/>
</dbReference>
<dbReference type="InterPro" id="IPR036188">
    <property type="entry name" value="FAD/NAD-bd_sf"/>
</dbReference>
<accession>X0UPT9</accession>
<dbReference type="SUPFAM" id="SSF51905">
    <property type="entry name" value="FAD/NAD(P)-binding domain"/>
    <property type="match status" value="1"/>
</dbReference>
<protein>
    <recommendedName>
        <fullName evidence="3">FAD/NAD(P)-binding domain-containing protein</fullName>
    </recommendedName>
</protein>
<dbReference type="Gene3D" id="3.50.50.60">
    <property type="entry name" value="FAD/NAD(P)-binding domain"/>
    <property type="match status" value="2"/>
</dbReference>
<evidence type="ECO:0000313" key="4">
    <source>
        <dbReference type="EMBL" id="GAF90465.1"/>
    </source>
</evidence>
<comment type="caution">
    <text evidence="4">The sequence shown here is derived from an EMBL/GenBank/DDBJ whole genome shotgun (WGS) entry which is preliminary data.</text>
</comment>
<gene>
    <name evidence="4" type="ORF">S01H1_27517</name>
</gene>
<keyword evidence="2" id="KW-0560">Oxidoreductase</keyword>
<proteinExistence type="predicted"/>